<feature type="transmembrane region" description="Helical" evidence="6">
    <location>
        <begin position="179"/>
        <end position="198"/>
    </location>
</feature>
<feature type="transmembrane region" description="Helical" evidence="6">
    <location>
        <begin position="91"/>
        <end position="109"/>
    </location>
</feature>
<feature type="transmembrane region" description="Helical" evidence="6">
    <location>
        <begin position="62"/>
        <end position="79"/>
    </location>
</feature>
<feature type="transmembrane region" description="Helical" evidence="6">
    <location>
        <begin position="283"/>
        <end position="309"/>
    </location>
</feature>
<keyword evidence="3 6" id="KW-1133">Transmembrane helix</keyword>
<dbReference type="Gene3D" id="1.20.1250.20">
    <property type="entry name" value="MFS general substrate transporter like domains"/>
    <property type="match status" value="1"/>
</dbReference>
<feature type="transmembrane region" description="Helical" evidence="6">
    <location>
        <begin position="242"/>
        <end position="262"/>
    </location>
</feature>
<keyword evidence="2 6" id="KW-0812">Transmembrane</keyword>
<feature type="transmembrane region" description="Helical" evidence="6">
    <location>
        <begin position="210"/>
        <end position="230"/>
    </location>
</feature>
<comment type="caution">
    <text evidence="8">The sequence shown here is derived from an EMBL/GenBank/DDBJ whole genome shotgun (WGS) entry which is preliminary data.</text>
</comment>
<feature type="domain" description="Major facilitator superfamily (MFS) profile" evidence="7">
    <location>
        <begin position="24"/>
        <end position="476"/>
    </location>
</feature>
<evidence type="ECO:0000256" key="3">
    <source>
        <dbReference type="ARBA" id="ARBA00022989"/>
    </source>
</evidence>
<feature type="transmembrane region" description="Helical" evidence="6">
    <location>
        <begin position="151"/>
        <end position="173"/>
    </location>
</feature>
<dbReference type="SUPFAM" id="SSF103473">
    <property type="entry name" value="MFS general substrate transporter"/>
    <property type="match status" value="2"/>
</dbReference>
<keyword evidence="4 6" id="KW-0472">Membrane</keyword>
<accession>A0ABT6VVI0</accession>
<dbReference type="InterPro" id="IPR036259">
    <property type="entry name" value="MFS_trans_sf"/>
</dbReference>
<dbReference type="PROSITE" id="PS50850">
    <property type="entry name" value="MFS"/>
    <property type="match status" value="1"/>
</dbReference>
<name>A0ABT6VVI0_9ACTN</name>
<evidence type="ECO:0000256" key="6">
    <source>
        <dbReference type="SAM" id="Phobius"/>
    </source>
</evidence>
<proteinExistence type="predicted"/>
<protein>
    <submittedName>
        <fullName evidence="8">MFS transporter</fullName>
    </submittedName>
</protein>
<feature type="transmembrane region" description="Helical" evidence="6">
    <location>
        <begin position="115"/>
        <end position="139"/>
    </location>
</feature>
<evidence type="ECO:0000256" key="2">
    <source>
        <dbReference type="ARBA" id="ARBA00022692"/>
    </source>
</evidence>
<reference evidence="8 9" key="1">
    <citation type="submission" date="2023-05" db="EMBL/GenBank/DDBJ databases">
        <title>Streptantibioticus silvisoli sp. nov., acidotolerant actinomycetes 1 from pine litter.</title>
        <authorList>
            <person name="Swiecimska M."/>
            <person name="Golinska P."/>
            <person name="Sangal V."/>
            <person name="Wachnowicz B."/>
            <person name="Goodfellow M."/>
        </authorList>
    </citation>
    <scope>NUCLEOTIDE SEQUENCE [LARGE SCALE GENOMIC DNA]</scope>
    <source>
        <strain evidence="8 9">SL54</strain>
    </source>
</reference>
<evidence type="ECO:0000259" key="7">
    <source>
        <dbReference type="PROSITE" id="PS50850"/>
    </source>
</evidence>
<evidence type="ECO:0000313" key="8">
    <source>
        <dbReference type="EMBL" id="MDI5962491.1"/>
    </source>
</evidence>
<feature type="transmembrane region" description="Helical" evidence="6">
    <location>
        <begin position="21"/>
        <end position="42"/>
    </location>
</feature>
<feature type="transmembrane region" description="Helical" evidence="6">
    <location>
        <begin position="315"/>
        <end position="337"/>
    </location>
</feature>
<dbReference type="Pfam" id="PF07690">
    <property type="entry name" value="MFS_1"/>
    <property type="match status" value="1"/>
</dbReference>
<dbReference type="PANTHER" id="PTHR42718:SF39">
    <property type="entry name" value="ACTINORHODIN TRANSPORTER-RELATED"/>
    <property type="match status" value="1"/>
</dbReference>
<gene>
    <name evidence="8" type="ORF">POF43_007145</name>
</gene>
<evidence type="ECO:0000256" key="4">
    <source>
        <dbReference type="ARBA" id="ARBA00023136"/>
    </source>
</evidence>
<dbReference type="InterPro" id="IPR020846">
    <property type="entry name" value="MFS_dom"/>
</dbReference>
<feature type="transmembrane region" description="Helical" evidence="6">
    <location>
        <begin position="349"/>
        <end position="370"/>
    </location>
</feature>
<dbReference type="Gene3D" id="1.20.1720.10">
    <property type="entry name" value="Multidrug resistance protein D"/>
    <property type="match status" value="1"/>
</dbReference>
<organism evidence="8 9">
    <name type="scientific">Streptantibioticus silvisoli</name>
    <dbReference type="NCBI Taxonomy" id="2705255"/>
    <lineage>
        <taxon>Bacteria</taxon>
        <taxon>Bacillati</taxon>
        <taxon>Actinomycetota</taxon>
        <taxon>Actinomycetes</taxon>
        <taxon>Kitasatosporales</taxon>
        <taxon>Streptomycetaceae</taxon>
        <taxon>Streptantibioticus</taxon>
    </lineage>
</organism>
<dbReference type="PANTHER" id="PTHR42718">
    <property type="entry name" value="MAJOR FACILITATOR SUPERFAMILY MULTIDRUG TRANSPORTER MFSC"/>
    <property type="match status" value="1"/>
</dbReference>
<feature type="transmembrane region" description="Helical" evidence="6">
    <location>
        <begin position="446"/>
        <end position="470"/>
    </location>
</feature>
<dbReference type="PRINTS" id="PR01036">
    <property type="entry name" value="TCRTETB"/>
</dbReference>
<sequence length="477" mass="48515">MTSEATPRLALEDDTRPAAPSATALIVVLVGTFITVLDYFIANVAIPSIQSDLHAGSTQGQMVIIGYGVAFTAGLITGGRVGDLYGRRRMFVLGMVFFALSSAACGLAPDAGALIAGRVVQGVAAALMVPQVLGIIGTVYQGAHRARAFTLYGLVIGMAGVFGQLIGGALITWNVAGASWRAIFLINIPLCVVALALVRRSVPESRAAAGSRLDMIGAALVTAALALLVFALVEGRAQGWPAWSWACLAAAAVLTAAAVRHVRRTAAAGRGPLVAPALFRSRPFSLGLAATGAYFLAMGSFFFVLALYLQFGRGMSALGSGTVFLAVGGGYFAASVFSSRFTDVVAGRIAAGPVTLAAGYVLLGLAIAHVGTGGQVLWLVLPLVVAGLGMGLTTGPLTNLVLASADPEHAASASGLLNTAQEGCAAIGVAIAGTFFFPALGHHGDYAHALDVTLAPLVVFCAVAAVLVLLTRSRAKV</sequence>
<dbReference type="EMBL" id="JAAGKO020000007">
    <property type="protein sequence ID" value="MDI5962491.1"/>
    <property type="molecule type" value="Genomic_DNA"/>
</dbReference>
<keyword evidence="5" id="KW-0046">Antibiotic resistance</keyword>
<evidence type="ECO:0000256" key="5">
    <source>
        <dbReference type="ARBA" id="ARBA00023251"/>
    </source>
</evidence>
<keyword evidence="9" id="KW-1185">Reference proteome</keyword>
<comment type="subcellular location">
    <subcellularLocation>
        <location evidence="1">Cell membrane</location>
        <topology evidence="1">Multi-pass membrane protein</topology>
    </subcellularLocation>
</comment>
<feature type="transmembrane region" description="Helical" evidence="6">
    <location>
        <begin position="376"/>
        <end position="402"/>
    </location>
</feature>
<evidence type="ECO:0000313" key="9">
    <source>
        <dbReference type="Proteomes" id="UP001156398"/>
    </source>
</evidence>
<feature type="transmembrane region" description="Helical" evidence="6">
    <location>
        <begin position="423"/>
        <end position="440"/>
    </location>
</feature>
<dbReference type="InterPro" id="IPR011701">
    <property type="entry name" value="MFS"/>
</dbReference>
<dbReference type="RefSeq" id="WP_271323065.1">
    <property type="nucleotide sequence ID" value="NZ_JAAGKO020000007.1"/>
</dbReference>
<dbReference type="CDD" id="cd17321">
    <property type="entry name" value="MFS_MMR_MDR_like"/>
    <property type="match status" value="1"/>
</dbReference>
<dbReference type="Proteomes" id="UP001156398">
    <property type="component" value="Unassembled WGS sequence"/>
</dbReference>
<evidence type="ECO:0000256" key="1">
    <source>
        <dbReference type="ARBA" id="ARBA00004651"/>
    </source>
</evidence>